<sequence>MINQVTRTADQTSPASACAFSFYNPNGYKVIEQHVRVHHVATVSIITVTSLKLQYGSLCTTSSSELVIAFFFYVVYQVFLRNDFVSVVNYCATTVPCPVVDGKRCLTSPSTVQYITVAYIGSHHNLHKTTTHKLVVKRLVTSHSLRISAQFMHDTIKAKQRLYRCFVHCVYACTEL</sequence>
<protein>
    <submittedName>
        <fullName evidence="1">Uncharacterized protein</fullName>
    </submittedName>
</protein>
<accession>A0A146MA63</accession>
<name>A0A146MA63_LYGHE</name>
<proteinExistence type="predicted"/>
<dbReference type="EMBL" id="GDHC01001978">
    <property type="protein sequence ID" value="JAQ16651.1"/>
    <property type="molecule type" value="Transcribed_RNA"/>
</dbReference>
<gene>
    <name evidence="1" type="ORF">g.70181</name>
</gene>
<reference evidence="1" key="1">
    <citation type="journal article" date="2016" name="Gigascience">
        <title>De novo construction of an expanded transcriptome assembly for the western tarnished plant bug, Lygus hesperus.</title>
        <authorList>
            <person name="Tassone E.E."/>
            <person name="Geib S.M."/>
            <person name="Hall B."/>
            <person name="Fabrick J.A."/>
            <person name="Brent C.S."/>
            <person name="Hull J.J."/>
        </authorList>
    </citation>
    <scope>NUCLEOTIDE SEQUENCE</scope>
</reference>
<dbReference type="AlphaFoldDB" id="A0A146MA63"/>
<evidence type="ECO:0000313" key="1">
    <source>
        <dbReference type="EMBL" id="JAQ16651.1"/>
    </source>
</evidence>
<organism evidence="1">
    <name type="scientific">Lygus hesperus</name>
    <name type="common">Western plant bug</name>
    <dbReference type="NCBI Taxonomy" id="30085"/>
    <lineage>
        <taxon>Eukaryota</taxon>
        <taxon>Metazoa</taxon>
        <taxon>Ecdysozoa</taxon>
        <taxon>Arthropoda</taxon>
        <taxon>Hexapoda</taxon>
        <taxon>Insecta</taxon>
        <taxon>Pterygota</taxon>
        <taxon>Neoptera</taxon>
        <taxon>Paraneoptera</taxon>
        <taxon>Hemiptera</taxon>
        <taxon>Heteroptera</taxon>
        <taxon>Panheteroptera</taxon>
        <taxon>Cimicomorpha</taxon>
        <taxon>Miridae</taxon>
        <taxon>Mirini</taxon>
        <taxon>Lygus</taxon>
    </lineage>
</organism>